<organism evidence="1 2">
    <name type="scientific">Mizuhopecten yessoensis</name>
    <name type="common">Japanese scallop</name>
    <name type="synonym">Patinopecten yessoensis</name>
    <dbReference type="NCBI Taxonomy" id="6573"/>
    <lineage>
        <taxon>Eukaryota</taxon>
        <taxon>Metazoa</taxon>
        <taxon>Spiralia</taxon>
        <taxon>Lophotrochozoa</taxon>
        <taxon>Mollusca</taxon>
        <taxon>Bivalvia</taxon>
        <taxon>Autobranchia</taxon>
        <taxon>Pteriomorphia</taxon>
        <taxon>Pectinida</taxon>
        <taxon>Pectinoidea</taxon>
        <taxon>Pectinidae</taxon>
        <taxon>Mizuhopecten</taxon>
    </lineage>
</organism>
<dbReference type="Proteomes" id="UP000242188">
    <property type="component" value="Unassembled WGS sequence"/>
</dbReference>
<dbReference type="EMBL" id="NEDP02001056">
    <property type="protein sequence ID" value="OWF54369.1"/>
    <property type="molecule type" value="Genomic_DNA"/>
</dbReference>
<protein>
    <submittedName>
        <fullName evidence="1">Uncharacterized protein</fullName>
    </submittedName>
</protein>
<name>A0A210R032_MIZYE</name>
<dbReference type="OrthoDB" id="6156046at2759"/>
<dbReference type="AlphaFoldDB" id="A0A210R032"/>
<proteinExistence type="predicted"/>
<keyword evidence="2" id="KW-1185">Reference proteome</keyword>
<evidence type="ECO:0000313" key="2">
    <source>
        <dbReference type="Proteomes" id="UP000242188"/>
    </source>
</evidence>
<evidence type="ECO:0000313" key="1">
    <source>
        <dbReference type="EMBL" id="OWF54369.1"/>
    </source>
</evidence>
<reference evidence="1 2" key="1">
    <citation type="journal article" date="2017" name="Nat. Ecol. Evol.">
        <title>Scallop genome provides insights into evolution of bilaterian karyotype and development.</title>
        <authorList>
            <person name="Wang S."/>
            <person name="Zhang J."/>
            <person name="Jiao W."/>
            <person name="Li J."/>
            <person name="Xun X."/>
            <person name="Sun Y."/>
            <person name="Guo X."/>
            <person name="Huan P."/>
            <person name="Dong B."/>
            <person name="Zhang L."/>
            <person name="Hu X."/>
            <person name="Sun X."/>
            <person name="Wang J."/>
            <person name="Zhao C."/>
            <person name="Wang Y."/>
            <person name="Wang D."/>
            <person name="Huang X."/>
            <person name="Wang R."/>
            <person name="Lv J."/>
            <person name="Li Y."/>
            <person name="Zhang Z."/>
            <person name="Liu B."/>
            <person name="Lu W."/>
            <person name="Hui Y."/>
            <person name="Liang J."/>
            <person name="Zhou Z."/>
            <person name="Hou R."/>
            <person name="Li X."/>
            <person name="Liu Y."/>
            <person name="Li H."/>
            <person name="Ning X."/>
            <person name="Lin Y."/>
            <person name="Zhao L."/>
            <person name="Xing Q."/>
            <person name="Dou J."/>
            <person name="Li Y."/>
            <person name="Mao J."/>
            <person name="Guo H."/>
            <person name="Dou H."/>
            <person name="Li T."/>
            <person name="Mu C."/>
            <person name="Jiang W."/>
            <person name="Fu Q."/>
            <person name="Fu X."/>
            <person name="Miao Y."/>
            <person name="Liu J."/>
            <person name="Yu Q."/>
            <person name="Li R."/>
            <person name="Liao H."/>
            <person name="Li X."/>
            <person name="Kong Y."/>
            <person name="Jiang Z."/>
            <person name="Chourrout D."/>
            <person name="Li R."/>
            <person name="Bao Z."/>
        </authorList>
    </citation>
    <scope>NUCLEOTIDE SEQUENCE [LARGE SCALE GENOMIC DNA]</scope>
    <source>
        <strain evidence="1 2">PY_sf001</strain>
    </source>
</reference>
<gene>
    <name evidence="1" type="ORF">KP79_PYT08320</name>
</gene>
<comment type="caution">
    <text evidence="1">The sequence shown here is derived from an EMBL/GenBank/DDBJ whole genome shotgun (WGS) entry which is preliminary data.</text>
</comment>
<sequence>MPAHQAAEYHRNTLISRIGAVNRHLVDIGRNIDIVRGVNFKKVNRTLDGLLKERTRTEVARPTAHTEMISPLHLTQISTCLQGGSGYSPLTSSDRTYGTTWLSIL</sequence>
<accession>A0A210R032</accession>